<dbReference type="GO" id="GO:0020037">
    <property type="term" value="F:heme binding"/>
    <property type="evidence" value="ECO:0007669"/>
    <property type="project" value="InterPro"/>
</dbReference>
<feature type="domain" description="Nitrite/sulphite reductase 4Fe-4S" evidence="17">
    <location>
        <begin position="632"/>
        <end position="768"/>
    </location>
</feature>
<dbReference type="Gene3D" id="1.10.10.1100">
    <property type="entry name" value="BFD-like [2Fe-2S]-binding domain"/>
    <property type="match status" value="1"/>
</dbReference>
<evidence type="ECO:0000259" key="21">
    <source>
        <dbReference type="Pfam" id="PF18267"/>
    </source>
</evidence>
<evidence type="ECO:0000256" key="2">
    <source>
        <dbReference type="ARBA" id="ARBA00005096"/>
    </source>
</evidence>
<dbReference type="InterPro" id="IPR041854">
    <property type="entry name" value="BFD-like_2Fe2S-bd_dom_sf"/>
</dbReference>
<dbReference type="InterPro" id="IPR045854">
    <property type="entry name" value="NO2/SO3_Rdtase_4Fe4S_sf"/>
</dbReference>
<dbReference type="PRINTS" id="PR00411">
    <property type="entry name" value="PNDRDTASEI"/>
</dbReference>
<dbReference type="GO" id="GO:0050660">
    <property type="term" value="F:flavin adenine dinucleotide binding"/>
    <property type="evidence" value="ECO:0007669"/>
    <property type="project" value="UniProtKB-UniRule"/>
</dbReference>
<keyword evidence="10" id="KW-0560">Oxidoreductase</keyword>
<name>A0A5R9J8U4_9PROT</name>
<dbReference type="Gene3D" id="3.50.50.60">
    <property type="entry name" value="FAD/NAD(P)-binding domain"/>
    <property type="match status" value="2"/>
</dbReference>
<dbReference type="PRINTS" id="PR00368">
    <property type="entry name" value="FADPNR"/>
</dbReference>
<evidence type="ECO:0000256" key="10">
    <source>
        <dbReference type="ARBA" id="ARBA00023002"/>
    </source>
</evidence>
<dbReference type="RefSeq" id="WP_138326409.1">
    <property type="nucleotide sequence ID" value="NZ_VCDI01000004.1"/>
</dbReference>
<dbReference type="GO" id="GO:0042128">
    <property type="term" value="P:nitrate assimilation"/>
    <property type="evidence" value="ECO:0007669"/>
    <property type="project" value="UniProtKB-UniRule"/>
</dbReference>
<proteinExistence type="inferred from homology"/>
<feature type="binding site" evidence="16">
    <location>
        <position position="647"/>
    </location>
    <ligand>
        <name>[4Fe-4S] cluster</name>
        <dbReference type="ChEBI" id="CHEBI:49883"/>
    </ligand>
</feature>
<keyword evidence="12 16" id="KW-0411">Iron-sulfur</keyword>
<dbReference type="Pfam" id="PF01077">
    <property type="entry name" value="NIR_SIR"/>
    <property type="match status" value="1"/>
</dbReference>
<keyword evidence="7" id="KW-0001">2Fe-2S</keyword>
<comment type="similarity">
    <text evidence="3">Belongs to the nitrite and sulfite reductase 4Fe-4S domain family.</text>
</comment>
<dbReference type="Gene3D" id="3.30.390.30">
    <property type="match status" value="1"/>
</dbReference>
<evidence type="ECO:0000256" key="16">
    <source>
        <dbReference type="PIRSR" id="PIRSR037149-1"/>
    </source>
</evidence>
<dbReference type="InterPro" id="IPR036136">
    <property type="entry name" value="Nit/Sulf_reduc_fer-like_dom_sf"/>
</dbReference>
<dbReference type="AlphaFoldDB" id="A0A5R9J8U4"/>
<keyword evidence="13 15" id="KW-0534">Nitrate assimilation</keyword>
<keyword evidence="4 16" id="KW-0004">4Fe-4S</keyword>
<reference evidence="22 23" key="1">
    <citation type="submission" date="2019-05" db="EMBL/GenBank/DDBJ databases">
        <authorList>
            <person name="Pankratov T."/>
            <person name="Grouzdev D."/>
        </authorList>
    </citation>
    <scope>NUCLEOTIDE SEQUENCE [LARGE SCALE GENOMIC DNA]</scope>
    <source>
        <strain evidence="22 23">KEBCLARHB70R</strain>
    </source>
</reference>
<dbReference type="InterPro" id="IPR017121">
    <property type="entry name" value="Nitrite_Rdtase_lsu"/>
</dbReference>
<dbReference type="GO" id="GO:0046872">
    <property type="term" value="F:metal ion binding"/>
    <property type="evidence" value="ECO:0007669"/>
    <property type="project" value="UniProtKB-KW"/>
</dbReference>
<dbReference type="Pfam" id="PF04324">
    <property type="entry name" value="Fer2_BFD"/>
    <property type="match status" value="1"/>
</dbReference>
<dbReference type="InterPro" id="IPR005117">
    <property type="entry name" value="NiRdtase/SiRdtase_haem-b_fer"/>
</dbReference>
<comment type="cofactor">
    <cofactor evidence="16">
        <name>siroheme</name>
        <dbReference type="ChEBI" id="CHEBI:60052"/>
    </cofactor>
    <text evidence="16">Binds 1 siroheme per subunit.</text>
</comment>
<comment type="cofactor">
    <cofactor evidence="16">
        <name>[4Fe-4S] cluster</name>
        <dbReference type="ChEBI" id="CHEBI:49883"/>
    </cofactor>
    <text evidence="16">Binds 1 [4Fe-4S] cluster per subunit.</text>
</comment>
<evidence type="ECO:0000313" key="22">
    <source>
        <dbReference type="EMBL" id="TLU72001.1"/>
    </source>
</evidence>
<dbReference type="GO" id="GO:0050661">
    <property type="term" value="F:NADP binding"/>
    <property type="evidence" value="ECO:0007669"/>
    <property type="project" value="UniProtKB-UniRule"/>
</dbReference>
<comment type="pathway">
    <text evidence="2">Nitrogen metabolism; nitrate reduction (assimilation).</text>
</comment>
<keyword evidence="8 16" id="KW-0479">Metal-binding</keyword>
<dbReference type="Pfam" id="PF03460">
    <property type="entry name" value="NIR_SIR_ferr"/>
    <property type="match status" value="1"/>
</dbReference>
<dbReference type="SUPFAM" id="SSF55124">
    <property type="entry name" value="Nitrite/Sulfite reductase N-terminal domain-like"/>
    <property type="match status" value="1"/>
</dbReference>
<dbReference type="InterPro" id="IPR007419">
    <property type="entry name" value="BFD-like_2Fe2S-bd_dom"/>
</dbReference>
<evidence type="ECO:0000259" key="18">
    <source>
        <dbReference type="Pfam" id="PF03460"/>
    </source>
</evidence>
<dbReference type="PANTHER" id="PTHR43809:SF1">
    <property type="entry name" value="NITRITE REDUCTASE (NADH) LARGE SUBUNIT"/>
    <property type="match status" value="1"/>
</dbReference>
<feature type="domain" description="NADH-rubredoxin oxidoreductase C-terminal" evidence="21">
    <location>
        <begin position="326"/>
        <end position="390"/>
    </location>
</feature>
<dbReference type="PIRSF" id="PIRSF037149">
    <property type="entry name" value="NirB"/>
    <property type="match status" value="1"/>
</dbReference>
<protein>
    <submittedName>
        <fullName evidence="22">NAD(P)/FAD-dependent oxidoreductase</fullName>
    </submittedName>
</protein>
<sequence length="815" mass="88221">MTRQRLVVIGNGMAGARAVEEVLARGGADMFDITMFGDEPYGNYNRIMLSNVLSGVQDASEIYINPLDWYADNAITLHTGSPVTEIDRAARVVMSEAGVKAHYDVLLIATGSRAFIPPVENIRNDKGELREGVFGFRSIDDCTGIMATAKRSKVAAVIGGGLLGLEAARGLLNHGCEVHVIHLSKHLMNAQLDTQGGAILRRQMEEMGVVIHLGKSTEAVLGDGRITGLRFKDGDTLACDMLVVSAGIRPNVEVAQRAGLTVERAIVVDNHMRCLDDRRIFVVGECAQHRGKVYGLVAPLWDQAKVFADHVTDRNLDAAYHGSKLATKLKVMGVELASMGITDPVDERDEVIQFSEPGRGTYKKLIVREGRLVGGILMGDISKAAYLMQAFDRDSKLPEERLGLLFDLGTPSQKITLDEMPADQQVCNCNGVTKEAIGACVKSGRKTTKAVMDATRAGMGCGSCKSLVGEVVAWFAGGAVEEDPSIHYYVPCIPMTKPELVAAVRDQELRSVSSVFRALSGGIEDAASKPALASLLITIWAGEYEDERDARFINDRVHANIQKDGTFSVVPEMAGGVTSPDDLIRIAEVAKKYNVPLVKLTGGQRIDLVGISKEDLPKVWADLGMPSGHAYGKSYRTCKSCIGTEFCRFGLGDSMGLATKIEKRFRGVDSPAKLKLATAGCPRNCSEAMVKDIGAVAIGNDKWEIYVGGAAGAHIRKGDVLCTVDGEDAVMQITARFMQYYRENAKWKERTYTFVERVGIERLRAVVVDDSDGIVEALDAAMQRSVDAAYDPWQEAVHPRTANQFSDLLVADGAG</sequence>
<dbReference type="GO" id="GO:0098809">
    <property type="term" value="F:nitrite reductase activity"/>
    <property type="evidence" value="ECO:0007669"/>
    <property type="project" value="InterPro"/>
</dbReference>
<dbReference type="InterPro" id="IPR006067">
    <property type="entry name" value="NO2/SO3_Rdtase_4Fe4S_dom"/>
</dbReference>
<feature type="binding site" description="axial binding residue" evidence="16">
    <location>
        <position position="685"/>
    </location>
    <ligand>
        <name>siroheme</name>
        <dbReference type="ChEBI" id="CHEBI:60052"/>
    </ligand>
    <ligandPart>
        <name>Fe</name>
        <dbReference type="ChEBI" id="CHEBI:18248"/>
    </ligandPart>
</feature>
<evidence type="ECO:0000256" key="1">
    <source>
        <dbReference type="ARBA" id="ARBA00001974"/>
    </source>
</evidence>
<keyword evidence="5 16" id="KW-0349">Heme</keyword>
<feature type="binding site" evidence="16">
    <location>
        <position position="641"/>
    </location>
    <ligand>
        <name>[4Fe-4S] cluster</name>
        <dbReference type="ChEBI" id="CHEBI:49883"/>
    </ligand>
</feature>
<feature type="domain" description="BFD-like [2Fe-2S]-binding" evidence="19">
    <location>
        <begin position="426"/>
        <end position="472"/>
    </location>
</feature>
<feature type="domain" description="FAD/NAD(P)-binding" evidence="20">
    <location>
        <begin position="5"/>
        <end position="290"/>
    </location>
</feature>
<dbReference type="UniPathway" id="UPA00653"/>
<dbReference type="InterPro" id="IPR012744">
    <property type="entry name" value="Nitri_red_NirB"/>
</dbReference>
<evidence type="ECO:0000313" key="23">
    <source>
        <dbReference type="Proteomes" id="UP000305654"/>
    </source>
</evidence>
<dbReference type="InterPro" id="IPR023753">
    <property type="entry name" value="FAD/NAD-binding_dom"/>
</dbReference>
<keyword evidence="11 16" id="KW-0408">Iron</keyword>
<dbReference type="Pfam" id="PF07992">
    <property type="entry name" value="Pyr_redox_2"/>
    <property type="match status" value="1"/>
</dbReference>
<evidence type="ECO:0000256" key="4">
    <source>
        <dbReference type="ARBA" id="ARBA00022485"/>
    </source>
</evidence>
<comment type="cofactor">
    <cofactor evidence="1 15">
        <name>FAD</name>
        <dbReference type="ChEBI" id="CHEBI:57692"/>
    </cofactor>
</comment>
<dbReference type="GO" id="GO:0051537">
    <property type="term" value="F:2 iron, 2 sulfur cluster binding"/>
    <property type="evidence" value="ECO:0007669"/>
    <property type="project" value="UniProtKB-KW"/>
</dbReference>
<dbReference type="InterPro" id="IPR016156">
    <property type="entry name" value="FAD/NAD-linked_Rdtase_dimer_sf"/>
</dbReference>
<evidence type="ECO:0000256" key="5">
    <source>
        <dbReference type="ARBA" id="ARBA00022617"/>
    </source>
</evidence>
<keyword evidence="9 15" id="KW-0274">FAD</keyword>
<dbReference type="InterPro" id="IPR052034">
    <property type="entry name" value="NasD-like"/>
</dbReference>
<evidence type="ECO:0000256" key="12">
    <source>
        <dbReference type="ARBA" id="ARBA00023014"/>
    </source>
</evidence>
<evidence type="ECO:0000256" key="14">
    <source>
        <dbReference type="ARBA" id="ARBA00034078"/>
    </source>
</evidence>
<keyword evidence="6 15" id="KW-0285">Flavoprotein</keyword>
<dbReference type="EMBL" id="VCDI01000004">
    <property type="protein sequence ID" value="TLU72001.1"/>
    <property type="molecule type" value="Genomic_DNA"/>
</dbReference>
<dbReference type="OrthoDB" id="9768666at2"/>
<dbReference type="GO" id="GO:0051539">
    <property type="term" value="F:4 iron, 4 sulfur cluster binding"/>
    <property type="evidence" value="ECO:0007669"/>
    <property type="project" value="UniProtKB-KW"/>
</dbReference>
<comment type="cofactor">
    <cofactor evidence="14">
        <name>[2Fe-2S] cluster</name>
        <dbReference type="ChEBI" id="CHEBI:190135"/>
    </cofactor>
</comment>
<evidence type="ECO:0000256" key="9">
    <source>
        <dbReference type="ARBA" id="ARBA00022827"/>
    </source>
</evidence>
<dbReference type="NCBIfam" id="TIGR02374">
    <property type="entry name" value="nitri_red_nirB"/>
    <property type="match status" value="1"/>
</dbReference>
<dbReference type="SUPFAM" id="SSF56014">
    <property type="entry name" value="Nitrite and sulphite reductase 4Fe-4S domain-like"/>
    <property type="match status" value="1"/>
</dbReference>
<evidence type="ECO:0000256" key="8">
    <source>
        <dbReference type="ARBA" id="ARBA00022723"/>
    </source>
</evidence>
<dbReference type="InterPro" id="IPR006066">
    <property type="entry name" value="NO2/SO3_Rdtase_FeS/sirohaem_BS"/>
</dbReference>
<evidence type="ECO:0000256" key="15">
    <source>
        <dbReference type="PIRNR" id="PIRNR037149"/>
    </source>
</evidence>
<dbReference type="PRINTS" id="PR00397">
    <property type="entry name" value="SIROHAEM"/>
</dbReference>
<dbReference type="Pfam" id="PF18267">
    <property type="entry name" value="Rubredoxin_C"/>
    <property type="match status" value="1"/>
</dbReference>
<evidence type="ECO:0000256" key="3">
    <source>
        <dbReference type="ARBA" id="ARBA00010429"/>
    </source>
</evidence>
<evidence type="ECO:0000256" key="13">
    <source>
        <dbReference type="ARBA" id="ARBA00023063"/>
    </source>
</evidence>
<feature type="binding site" evidence="16">
    <location>
        <position position="681"/>
    </location>
    <ligand>
        <name>[4Fe-4S] cluster</name>
        <dbReference type="ChEBI" id="CHEBI:49883"/>
    </ligand>
</feature>
<dbReference type="Gene3D" id="3.30.413.10">
    <property type="entry name" value="Sulfite Reductase Hemoprotein, domain 1"/>
    <property type="match status" value="1"/>
</dbReference>
<accession>A0A5R9J8U4</accession>
<evidence type="ECO:0000259" key="19">
    <source>
        <dbReference type="Pfam" id="PF04324"/>
    </source>
</evidence>
<dbReference type="Proteomes" id="UP000305654">
    <property type="component" value="Unassembled WGS sequence"/>
</dbReference>
<dbReference type="PANTHER" id="PTHR43809">
    <property type="entry name" value="NITRITE REDUCTASE (NADH) LARGE SUBUNIT"/>
    <property type="match status" value="1"/>
</dbReference>
<evidence type="ECO:0000256" key="6">
    <source>
        <dbReference type="ARBA" id="ARBA00022630"/>
    </source>
</evidence>
<evidence type="ECO:0000259" key="17">
    <source>
        <dbReference type="Pfam" id="PF01077"/>
    </source>
</evidence>
<gene>
    <name evidence="22" type="ORF">FE263_12745</name>
</gene>
<dbReference type="Gene3D" id="3.90.480.20">
    <property type="match status" value="1"/>
</dbReference>
<dbReference type="InterPro" id="IPR041575">
    <property type="entry name" value="Rubredoxin_C"/>
</dbReference>
<organism evidence="22 23">
    <name type="scientific">Lichenicoccus roseus</name>
    <dbReference type="NCBI Taxonomy" id="2683649"/>
    <lineage>
        <taxon>Bacteria</taxon>
        <taxon>Pseudomonadati</taxon>
        <taxon>Pseudomonadota</taxon>
        <taxon>Alphaproteobacteria</taxon>
        <taxon>Acetobacterales</taxon>
        <taxon>Acetobacteraceae</taxon>
        <taxon>Lichenicoccus</taxon>
    </lineage>
</organism>
<feature type="binding site" evidence="16">
    <location>
        <position position="685"/>
    </location>
    <ligand>
        <name>[4Fe-4S] cluster</name>
        <dbReference type="ChEBI" id="CHEBI:49883"/>
    </ligand>
</feature>
<dbReference type="SUPFAM" id="SSF51905">
    <property type="entry name" value="FAD/NAD(P)-binding domain"/>
    <property type="match status" value="2"/>
</dbReference>
<evidence type="ECO:0000256" key="7">
    <source>
        <dbReference type="ARBA" id="ARBA00022714"/>
    </source>
</evidence>
<evidence type="ECO:0000256" key="11">
    <source>
        <dbReference type="ARBA" id="ARBA00023004"/>
    </source>
</evidence>
<dbReference type="InterPro" id="IPR036188">
    <property type="entry name" value="FAD/NAD-bd_sf"/>
</dbReference>
<feature type="domain" description="Nitrite/Sulfite reductase ferredoxin-like" evidence="18">
    <location>
        <begin position="562"/>
        <end position="623"/>
    </location>
</feature>
<evidence type="ECO:0000259" key="20">
    <source>
        <dbReference type="Pfam" id="PF07992"/>
    </source>
</evidence>
<comment type="caution">
    <text evidence="22">The sequence shown here is derived from an EMBL/GenBank/DDBJ whole genome shotgun (WGS) entry which is preliminary data.</text>
</comment>
<keyword evidence="23" id="KW-1185">Reference proteome</keyword>